<keyword evidence="3" id="KW-1185">Reference proteome</keyword>
<accession>A0ABT8HSZ8</accession>
<proteinExistence type="predicted"/>
<feature type="domain" description="BclA C-terminal" evidence="1">
    <location>
        <begin position="64"/>
        <end position="170"/>
    </location>
</feature>
<dbReference type="Gene3D" id="2.60.120.40">
    <property type="match status" value="1"/>
</dbReference>
<sequence>MIIISKSSKKCKRCGHGHCSCTTIIPVPLPGTPGAPGAQGPQGPAGTAASTDYAYIYQSAAENVAAGTDVTFDKNGTIFGAIAHTVGDAAITLNTPGNYKIFFSVTAQEVNQFALFLDGTQVPGTIYGSADTSQQNTGVAIINVAAPSVLTLRNLSDTAVQLETIAGGTAFNVTASILIQRL</sequence>
<dbReference type="EMBL" id="JAUHTR010000002">
    <property type="protein sequence ID" value="MDN4523905.1"/>
    <property type="molecule type" value="Genomic_DNA"/>
</dbReference>
<reference evidence="2" key="1">
    <citation type="submission" date="2023-07" db="EMBL/GenBank/DDBJ databases">
        <title>Fictibacillus sp. isolated from freshwater pond.</title>
        <authorList>
            <person name="Kirdat K."/>
            <person name="Bhat A."/>
            <person name="Mourya A."/>
            <person name="Yadav A."/>
        </authorList>
    </citation>
    <scope>NUCLEOTIDE SEQUENCE</scope>
    <source>
        <strain evidence="2">NE201</strain>
    </source>
</reference>
<dbReference type="InterPro" id="IPR041415">
    <property type="entry name" value="BclA_C"/>
</dbReference>
<dbReference type="Proteomes" id="UP001172721">
    <property type="component" value="Unassembled WGS sequence"/>
</dbReference>
<evidence type="ECO:0000313" key="2">
    <source>
        <dbReference type="EMBL" id="MDN4523905.1"/>
    </source>
</evidence>
<comment type="caution">
    <text evidence="2">The sequence shown here is derived from an EMBL/GenBank/DDBJ whole genome shotgun (WGS) entry which is preliminary data.</text>
</comment>
<protein>
    <submittedName>
        <fullName evidence="2">Collagen-like protein</fullName>
    </submittedName>
</protein>
<dbReference type="InterPro" id="IPR008983">
    <property type="entry name" value="Tumour_necrosis_fac-like_dom"/>
</dbReference>
<organism evidence="2 3">
    <name type="scientific">Fictibacillus fluitans</name>
    <dbReference type="NCBI Taxonomy" id="3058422"/>
    <lineage>
        <taxon>Bacteria</taxon>
        <taxon>Bacillati</taxon>
        <taxon>Bacillota</taxon>
        <taxon>Bacilli</taxon>
        <taxon>Bacillales</taxon>
        <taxon>Fictibacillaceae</taxon>
        <taxon>Fictibacillus</taxon>
    </lineage>
</organism>
<evidence type="ECO:0000259" key="1">
    <source>
        <dbReference type="Pfam" id="PF18573"/>
    </source>
</evidence>
<name>A0ABT8HSZ8_9BACL</name>
<gene>
    <name evidence="2" type="ORF">QYB97_05430</name>
</gene>
<evidence type="ECO:0000313" key="3">
    <source>
        <dbReference type="Proteomes" id="UP001172721"/>
    </source>
</evidence>
<dbReference type="RefSeq" id="WP_301164961.1">
    <property type="nucleotide sequence ID" value="NZ_JAUHTR010000002.1"/>
</dbReference>
<dbReference type="Pfam" id="PF18573">
    <property type="entry name" value="BclA_C"/>
    <property type="match status" value="1"/>
</dbReference>